<dbReference type="InterPro" id="IPR016156">
    <property type="entry name" value="FAD/NAD-linked_Rdtase_dimer_sf"/>
</dbReference>
<dbReference type="Pfam" id="PF02852">
    <property type="entry name" value="Pyr_redox_dim"/>
    <property type="match status" value="1"/>
</dbReference>
<dbReference type="SUPFAM" id="SSF51905">
    <property type="entry name" value="FAD/NAD(P)-binding domain"/>
    <property type="match status" value="1"/>
</dbReference>
<dbReference type="Proteomes" id="UP001589627">
    <property type="component" value="Unassembled WGS sequence"/>
</dbReference>
<comment type="caution">
    <text evidence="7">The sequence shown here is derived from an EMBL/GenBank/DDBJ whole genome shotgun (WGS) entry which is preliminary data.</text>
</comment>
<evidence type="ECO:0000256" key="1">
    <source>
        <dbReference type="ARBA" id="ARBA00001974"/>
    </source>
</evidence>
<comment type="cofactor">
    <cofactor evidence="1">
        <name>FAD</name>
        <dbReference type="ChEBI" id="CHEBI:57692"/>
    </cofactor>
</comment>
<evidence type="ECO:0000256" key="2">
    <source>
        <dbReference type="ARBA" id="ARBA00007532"/>
    </source>
</evidence>
<dbReference type="RefSeq" id="WP_378196477.1">
    <property type="nucleotide sequence ID" value="NZ_JBHLZP010000027.1"/>
</dbReference>
<evidence type="ECO:0000313" key="7">
    <source>
        <dbReference type="EMBL" id="MFB9831753.1"/>
    </source>
</evidence>
<evidence type="ECO:0000256" key="4">
    <source>
        <dbReference type="ARBA" id="ARBA00022827"/>
    </source>
</evidence>
<evidence type="ECO:0000313" key="8">
    <source>
        <dbReference type="Proteomes" id="UP001589627"/>
    </source>
</evidence>
<protein>
    <submittedName>
        <fullName evidence="7">Dihydrolipoyl dehydrogenase family protein</fullName>
        <ecNumber evidence="7">1.-.-.-</ecNumber>
    </submittedName>
</protein>
<gene>
    <name evidence="7" type="ORF">ACFFNX_06080</name>
</gene>
<dbReference type="InterPro" id="IPR001100">
    <property type="entry name" value="Pyr_nuc-diS_OxRdtase"/>
</dbReference>
<proteinExistence type="inferred from homology"/>
<dbReference type="EMBL" id="JBHLZP010000027">
    <property type="protein sequence ID" value="MFB9831753.1"/>
    <property type="molecule type" value="Genomic_DNA"/>
</dbReference>
<dbReference type="PRINTS" id="PR00368">
    <property type="entry name" value="FADPNR"/>
</dbReference>
<dbReference type="Gene3D" id="3.50.50.60">
    <property type="entry name" value="FAD/NAD(P)-binding domain"/>
    <property type="match status" value="2"/>
</dbReference>
<evidence type="ECO:0000259" key="6">
    <source>
        <dbReference type="Pfam" id="PF07992"/>
    </source>
</evidence>
<dbReference type="PRINTS" id="PR00411">
    <property type="entry name" value="PNDRDTASEI"/>
</dbReference>
<dbReference type="PANTHER" id="PTHR43014">
    <property type="entry name" value="MERCURIC REDUCTASE"/>
    <property type="match status" value="1"/>
</dbReference>
<sequence length="476" mass="50414">MTPGGAMADEDVFDVVVVGAGPVGENVAGRVVRGGLTVAVVEERLAGGECAYYACVPSKALLRPMELAAEVNRMPGLELRGPIDAPAVLARRDQTVSHLDDRGQVSWIEDLPATFVRGRGRLAGPLRVEVAGPDGTRSLRARHAVVIATGSDPLIPDVPGLPEARPWTNREATSVQQVPKRLVVIGGGPVACEMAQALHSLGAHETTMLVRGDRLLTRVEPFAGELLAASLRESGIDVRFGRSVTEIRRPAPDGPVTVHTDDGASVEADEVLLATGRRPAVRGIGLDTAGLAADGPIEVDASMRATGAPWLYAVGDVNGRSLLTHMGKYQARVCGDVIVARAFGAPDDRPDLRDTADDRGAPQVIFTDPQICAVGRTESQARADGFTVRAVEYDMGAVEGAYLRAENYTGRAKMVLDEDRRVLLGVTFAGPGVADLLHGATIAVAGEVPLDRLWHAVPAFPTVSEIWLRLLEEYGL</sequence>
<dbReference type="EC" id="1.-.-.-" evidence="7"/>
<keyword evidence="7" id="KW-0560">Oxidoreductase</keyword>
<keyword evidence="8" id="KW-1185">Reference proteome</keyword>
<dbReference type="InterPro" id="IPR036188">
    <property type="entry name" value="FAD/NAD-bd_sf"/>
</dbReference>
<dbReference type="Pfam" id="PF07992">
    <property type="entry name" value="Pyr_redox_2"/>
    <property type="match status" value="1"/>
</dbReference>
<organism evidence="7 8">
    <name type="scientific">Actinoallomurus acaciae</name>
    <dbReference type="NCBI Taxonomy" id="502577"/>
    <lineage>
        <taxon>Bacteria</taxon>
        <taxon>Bacillati</taxon>
        <taxon>Actinomycetota</taxon>
        <taxon>Actinomycetes</taxon>
        <taxon>Streptosporangiales</taxon>
        <taxon>Thermomonosporaceae</taxon>
        <taxon>Actinoallomurus</taxon>
    </lineage>
</organism>
<evidence type="ECO:0000259" key="5">
    <source>
        <dbReference type="Pfam" id="PF02852"/>
    </source>
</evidence>
<comment type="similarity">
    <text evidence="2">Belongs to the class-I pyridine nucleotide-disulfide oxidoreductase family.</text>
</comment>
<dbReference type="GO" id="GO:0016491">
    <property type="term" value="F:oxidoreductase activity"/>
    <property type="evidence" value="ECO:0007669"/>
    <property type="project" value="UniProtKB-KW"/>
</dbReference>
<accession>A0ABV5YAN2</accession>
<dbReference type="PIRSF" id="PIRSF000350">
    <property type="entry name" value="Mercury_reductase_MerA"/>
    <property type="match status" value="1"/>
</dbReference>
<name>A0ABV5YAN2_9ACTN</name>
<dbReference type="SUPFAM" id="SSF55424">
    <property type="entry name" value="FAD/NAD-linked reductases, dimerisation (C-terminal) domain"/>
    <property type="match status" value="1"/>
</dbReference>
<feature type="domain" description="Pyridine nucleotide-disulphide oxidoreductase dimerisation" evidence="5">
    <location>
        <begin position="362"/>
        <end position="467"/>
    </location>
</feature>
<keyword evidence="3" id="KW-0285">Flavoprotein</keyword>
<evidence type="ECO:0000256" key="3">
    <source>
        <dbReference type="ARBA" id="ARBA00022630"/>
    </source>
</evidence>
<dbReference type="InterPro" id="IPR004099">
    <property type="entry name" value="Pyr_nucl-diS_OxRdtase_dimer"/>
</dbReference>
<feature type="domain" description="FAD/NAD(P)-binding" evidence="6">
    <location>
        <begin position="13"/>
        <end position="326"/>
    </location>
</feature>
<keyword evidence="4" id="KW-0274">FAD</keyword>
<dbReference type="InterPro" id="IPR023753">
    <property type="entry name" value="FAD/NAD-binding_dom"/>
</dbReference>
<dbReference type="PANTHER" id="PTHR43014:SF2">
    <property type="entry name" value="MERCURIC REDUCTASE"/>
    <property type="match status" value="1"/>
</dbReference>
<reference evidence="7 8" key="1">
    <citation type="submission" date="2024-09" db="EMBL/GenBank/DDBJ databases">
        <authorList>
            <person name="Sun Q."/>
            <person name="Mori K."/>
        </authorList>
    </citation>
    <scope>NUCLEOTIDE SEQUENCE [LARGE SCALE GENOMIC DNA]</scope>
    <source>
        <strain evidence="7 8">TBRC 0563</strain>
    </source>
</reference>
<dbReference type="Gene3D" id="3.30.390.30">
    <property type="match status" value="1"/>
</dbReference>